<organism evidence="1 3">
    <name type="scientific">Cryobacterium roopkundense</name>
    <dbReference type="NCBI Taxonomy" id="1001240"/>
    <lineage>
        <taxon>Bacteria</taxon>
        <taxon>Bacillati</taxon>
        <taxon>Actinomycetota</taxon>
        <taxon>Actinomycetes</taxon>
        <taxon>Micrococcales</taxon>
        <taxon>Microbacteriaceae</taxon>
        <taxon>Cryobacterium</taxon>
    </lineage>
</organism>
<dbReference type="Proteomes" id="UP000029864">
    <property type="component" value="Unassembled WGS sequence"/>
</dbReference>
<dbReference type="EMBL" id="JACHBQ010000001">
    <property type="protein sequence ID" value="MBB5643154.1"/>
    <property type="molecule type" value="Genomic_DNA"/>
</dbReference>
<evidence type="ECO:0000313" key="2">
    <source>
        <dbReference type="EMBL" id="MBB5643154.1"/>
    </source>
</evidence>
<dbReference type="AlphaFoldDB" id="A0A099J347"/>
<sequence length="141" mass="15762">MAYSKYVPAHYAHSKWMFGRGRKTTFPPVDGPLGWASEMQHLYAMRIRDAIAQKGWTVVVYAEKAGCTADHMFKLLRGEAILKLEDIALADQLLGPVSEFARAGPPRTPTAEEEILLNAAEQIRSGSPAPWRPQKFPPKRT</sequence>
<evidence type="ECO:0000313" key="4">
    <source>
        <dbReference type="Proteomes" id="UP000561726"/>
    </source>
</evidence>
<evidence type="ECO:0000313" key="3">
    <source>
        <dbReference type="Proteomes" id="UP000029864"/>
    </source>
</evidence>
<keyword evidence="3" id="KW-1185">Reference proteome</keyword>
<protein>
    <submittedName>
        <fullName evidence="1">Uncharacterized protein</fullName>
    </submittedName>
</protein>
<dbReference type="OrthoDB" id="5126095at2"/>
<reference evidence="2 4" key="2">
    <citation type="submission" date="2020-08" db="EMBL/GenBank/DDBJ databases">
        <title>Sequencing the genomes of 1000 actinobacteria strains.</title>
        <authorList>
            <person name="Klenk H.-P."/>
        </authorList>
    </citation>
    <scope>NUCLEOTIDE SEQUENCE [LARGE SCALE GENOMIC DNA]</scope>
    <source>
        <strain evidence="2 4">DSM 21065</strain>
    </source>
</reference>
<proteinExistence type="predicted"/>
<dbReference type="Proteomes" id="UP000561726">
    <property type="component" value="Unassembled WGS sequence"/>
</dbReference>
<comment type="caution">
    <text evidence="1">The sequence shown here is derived from an EMBL/GenBank/DDBJ whole genome shotgun (WGS) entry which is preliminary data.</text>
</comment>
<evidence type="ECO:0000313" key="1">
    <source>
        <dbReference type="EMBL" id="KGJ72859.1"/>
    </source>
</evidence>
<gene>
    <name evidence="2" type="ORF">BJ997_003702</name>
    <name evidence="1" type="ORF">GY21_12435</name>
</gene>
<dbReference type="RefSeq" id="WP_035837064.1">
    <property type="nucleotide sequence ID" value="NZ_JACHBQ010000001.1"/>
</dbReference>
<reference evidence="1 3" key="1">
    <citation type="submission" date="2014-08" db="EMBL/GenBank/DDBJ databases">
        <authorList>
            <person name="Sisinthy S."/>
        </authorList>
    </citation>
    <scope>NUCLEOTIDE SEQUENCE [LARGE SCALE GENOMIC DNA]</scope>
    <source>
        <strain evidence="1 3">RuG17</strain>
    </source>
</reference>
<dbReference type="EMBL" id="JPXF01000051">
    <property type="protein sequence ID" value="KGJ72859.1"/>
    <property type="molecule type" value="Genomic_DNA"/>
</dbReference>
<accession>A0A099J347</accession>
<name>A0A099J347_9MICO</name>